<keyword evidence="2" id="KW-1185">Reference proteome</keyword>
<organism evidence="1 2">
    <name type="scientific">Streptomyces glomeratus</name>
    <dbReference type="NCBI Taxonomy" id="284452"/>
    <lineage>
        <taxon>Bacteria</taxon>
        <taxon>Bacillati</taxon>
        <taxon>Actinomycetota</taxon>
        <taxon>Actinomycetes</taxon>
        <taxon>Kitasatosporales</taxon>
        <taxon>Streptomycetaceae</taxon>
        <taxon>Streptomyces</taxon>
    </lineage>
</organism>
<proteinExistence type="predicted"/>
<sequence length="66" mass="7064">MSARLPSALRRTAQTAWGTDRLAVPLLLGCRLPTGLPTAVLLPCTAGNVRHRFGTGPVLLTLSRDR</sequence>
<comment type="caution">
    <text evidence="1">The sequence shown here is derived from an EMBL/GenBank/DDBJ whole genome shotgun (WGS) entry which is preliminary data.</text>
</comment>
<dbReference type="Proteomes" id="UP001501532">
    <property type="component" value="Unassembled WGS sequence"/>
</dbReference>
<reference evidence="2" key="1">
    <citation type="journal article" date="2019" name="Int. J. Syst. Evol. Microbiol.">
        <title>The Global Catalogue of Microorganisms (GCM) 10K type strain sequencing project: providing services to taxonomists for standard genome sequencing and annotation.</title>
        <authorList>
            <consortium name="The Broad Institute Genomics Platform"/>
            <consortium name="The Broad Institute Genome Sequencing Center for Infectious Disease"/>
            <person name="Wu L."/>
            <person name="Ma J."/>
        </authorList>
    </citation>
    <scope>NUCLEOTIDE SEQUENCE [LARGE SCALE GENOMIC DNA]</scope>
    <source>
        <strain evidence="2">JCM 9091</strain>
    </source>
</reference>
<dbReference type="EMBL" id="BAAAUF010000045">
    <property type="protein sequence ID" value="GAA3057188.1"/>
    <property type="molecule type" value="Genomic_DNA"/>
</dbReference>
<evidence type="ECO:0000313" key="2">
    <source>
        <dbReference type="Proteomes" id="UP001501532"/>
    </source>
</evidence>
<gene>
    <name evidence="1" type="ORF">GCM10010448_45730</name>
</gene>
<evidence type="ECO:0000313" key="1">
    <source>
        <dbReference type="EMBL" id="GAA3057188.1"/>
    </source>
</evidence>
<protein>
    <submittedName>
        <fullName evidence="1">Uncharacterized protein</fullName>
    </submittedName>
</protein>
<name>A0ABP6LVT7_9ACTN</name>
<accession>A0ABP6LVT7</accession>